<evidence type="ECO:0000256" key="1">
    <source>
        <dbReference type="SAM" id="Phobius"/>
    </source>
</evidence>
<keyword evidence="1" id="KW-0812">Transmembrane</keyword>
<dbReference type="EMBL" id="JBBWWR010000009">
    <property type="protein sequence ID" value="KAK8961697.1"/>
    <property type="molecule type" value="Genomic_DNA"/>
</dbReference>
<accession>A0ABR2MBY6</accession>
<comment type="caution">
    <text evidence="2">The sequence shown here is derived from an EMBL/GenBank/DDBJ whole genome shotgun (WGS) entry which is preliminary data.</text>
</comment>
<proteinExistence type="predicted"/>
<sequence>MEDLRVDEGPEIDERITSTSTDSFAIKAAESTSSQDYKELEILPEMGSCYVEEHRHCQISVLGRFCLLASSLYLLIFRFRNRLMIHARCF</sequence>
<gene>
    <name evidence="2" type="ORF">KSP40_PGU012432</name>
</gene>
<reference evidence="2 3" key="1">
    <citation type="journal article" date="2022" name="Nat. Plants">
        <title>Genomes of leafy and leafless Platanthera orchids illuminate the evolution of mycoheterotrophy.</title>
        <authorList>
            <person name="Li M.H."/>
            <person name="Liu K.W."/>
            <person name="Li Z."/>
            <person name="Lu H.C."/>
            <person name="Ye Q.L."/>
            <person name="Zhang D."/>
            <person name="Wang J.Y."/>
            <person name="Li Y.F."/>
            <person name="Zhong Z.M."/>
            <person name="Liu X."/>
            <person name="Yu X."/>
            <person name="Liu D.K."/>
            <person name="Tu X.D."/>
            <person name="Liu B."/>
            <person name="Hao Y."/>
            <person name="Liao X.Y."/>
            <person name="Jiang Y.T."/>
            <person name="Sun W.H."/>
            <person name="Chen J."/>
            <person name="Chen Y.Q."/>
            <person name="Ai Y."/>
            <person name="Zhai J.W."/>
            <person name="Wu S.S."/>
            <person name="Zhou Z."/>
            <person name="Hsiao Y.Y."/>
            <person name="Wu W.L."/>
            <person name="Chen Y.Y."/>
            <person name="Lin Y.F."/>
            <person name="Hsu J.L."/>
            <person name="Li C.Y."/>
            <person name="Wang Z.W."/>
            <person name="Zhao X."/>
            <person name="Zhong W.Y."/>
            <person name="Ma X.K."/>
            <person name="Ma L."/>
            <person name="Huang J."/>
            <person name="Chen G.Z."/>
            <person name="Huang M.Z."/>
            <person name="Huang L."/>
            <person name="Peng D.H."/>
            <person name="Luo Y.B."/>
            <person name="Zou S.Q."/>
            <person name="Chen S.P."/>
            <person name="Lan S."/>
            <person name="Tsai W.C."/>
            <person name="Van de Peer Y."/>
            <person name="Liu Z.J."/>
        </authorList>
    </citation>
    <scope>NUCLEOTIDE SEQUENCE [LARGE SCALE GENOMIC DNA]</scope>
    <source>
        <strain evidence="2">Lor288</strain>
    </source>
</reference>
<feature type="transmembrane region" description="Helical" evidence="1">
    <location>
        <begin position="61"/>
        <end position="79"/>
    </location>
</feature>
<protein>
    <submittedName>
        <fullName evidence="2">Uncharacterized protein</fullName>
    </submittedName>
</protein>
<keyword evidence="1" id="KW-1133">Transmembrane helix</keyword>
<evidence type="ECO:0000313" key="2">
    <source>
        <dbReference type="EMBL" id="KAK8961697.1"/>
    </source>
</evidence>
<keyword evidence="3" id="KW-1185">Reference proteome</keyword>
<organism evidence="2 3">
    <name type="scientific">Platanthera guangdongensis</name>
    <dbReference type="NCBI Taxonomy" id="2320717"/>
    <lineage>
        <taxon>Eukaryota</taxon>
        <taxon>Viridiplantae</taxon>
        <taxon>Streptophyta</taxon>
        <taxon>Embryophyta</taxon>
        <taxon>Tracheophyta</taxon>
        <taxon>Spermatophyta</taxon>
        <taxon>Magnoliopsida</taxon>
        <taxon>Liliopsida</taxon>
        <taxon>Asparagales</taxon>
        <taxon>Orchidaceae</taxon>
        <taxon>Orchidoideae</taxon>
        <taxon>Orchideae</taxon>
        <taxon>Orchidinae</taxon>
        <taxon>Platanthera</taxon>
    </lineage>
</organism>
<name>A0ABR2MBY6_9ASPA</name>
<evidence type="ECO:0000313" key="3">
    <source>
        <dbReference type="Proteomes" id="UP001412067"/>
    </source>
</evidence>
<dbReference type="Proteomes" id="UP001412067">
    <property type="component" value="Unassembled WGS sequence"/>
</dbReference>
<keyword evidence="1" id="KW-0472">Membrane</keyword>